<keyword evidence="1" id="KW-1185">Reference proteome</keyword>
<proteinExistence type="predicted"/>
<name>A0A915CXR2_9BILA</name>
<sequence>MGLNDSRAKNATFADKSKIDYSRNSESTFRHTSQSNVSKRMIDCAAQGPSKNMEQTYYDENLAASSFKCGDAALDLINKDGEKLRQTQALRLPSQTLLAARLADLDLTNQKQIFRIKQPSIEQ</sequence>
<reference evidence="2" key="1">
    <citation type="submission" date="2022-11" db="UniProtKB">
        <authorList>
            <consortium name="WormBaseParasite"/>
        </authorList>
    </citation>
    <scope>IDENTIFICATION</scope>
</reference>
<accession>A0A915CXR2</accession>
<dbReference type="AlphaFoldDB" id="A0A915CXR2"/>
<evidence type="ECO:0000313" key="1">
    <source>
        <dbReference type="Proteomes" id="UP000887574"/>
    </source>
</evidence>
<dbReference type="Proteomes" id="UP000887574">
    <property type="component" value="Unplaced"/>
</dbReference>
<dbReference type="WBParaSite" id="jg13376">
    <property type="protein sequence ID" value="jg13376"/>
    <property type="gene ID" value="jg13376"/>
</dbReference>
<evidence type="ECO:0000313" key="2">
    <source>
        <dbReference type="WBParaSite" id="jg13376"/>
    </source>
</evidence>
<organism evidence="1 2">
    <name type="scientific">Ditylenchus dipsaci</name>
    <dbReference type="NCBI Taxonomy" id="166011"/>
    <lineage>
        <taxon>Eukaryota</taxon>
        <taxon>Metazoa</taxon>
        <taxon>Ecdysozoa</taxon>
        <taxon>Nematoda</taxon>
        <taxon>Chromadorea</taxon>
        <taxon>Rhabditida</taxon>
        <taxon>Tylenchina</taxon>
        <taxon>Tylenchomorpha</taxon>
        <taxon>Sphaerularioidea</taxon>
        <taxon>Anguinidae</taxon>
        <taxon>Anguininae</taxon>
        <taxon>Ditylenchus</taxon>
    </lineage>
</organism>
<protein>
    <submittedName>
        <fullName evidence="2">Uncharacterized protein</fullName>
    </submittedName>
</protein>